<dbReference type="SUPFAM" id="SSF56935">
    <property type="entry name" value="Porins"/>
    <property type="match status" value="1"/>
</dbReference>
<dbReference type="PANTHER" id="PTHR32552">
    <property type="entry name" value="FERRICHROME IRON RECEPTOR-RELATED"/>
    <property type="match status" value="1"/>
</dbReference>
<keyword evidence="5" id="KW-0410">Iron transport</keyword>
<feature type="compositionally biased region" description="Low complexity" evidence="16">
    <location>
        <begin position="54"/>
        <end position="67"/>
    </location>
</feature>
<evidence type="ECO:0000256" key="16">
    <source>
        <dbReference type="SAM" id="MobiDB-lite"/>
    </source>
</evidence>
<dbReference type="InterPro" id="IPR012910">
    <property type="entry name" value="Plug_dom"/>
</dbReference>
<dbReference type="InterPro" id="IPR000531">
    <property type="entry name" value="Beta-barrel_TonB"/>
</dbReference>
<keyword evidence="20" id="KW-1185">Reference proteome</keyword>
<evidence type="ECO:0000256" key="15">
    <source>
        <dbReference type="RuleBase" id="RU003357"/>
    </source>
</evidence>
<evidence type="ECO:0000256" key="4">
    <source>
        <dbReference type="ARBA" id="ARBA00022452"/>
    </source>
</evidence>
<evidence type="ECO:0000256" key="12">
    <source>
        <dbReference type="ARBA" id="ARBA00023170"/>
    </source>
</evidence>
<dbReference type="InterPro" id="IPR039426">
    <property type="entry name" value="TonB-dep_rcpt-like"/>
</dbReference>
<comment type="similarity">
    <text evidence="2 14 15">Belongs to the TonB-dependent receptor family.</text>
</comment>
<keyword evidence="6 14" id="KW-0812">Transmembrane</keyword>
<dbReference type="InterPro" id="IPR037066">
    <property type="entry name" value="Plug_dom_sf"/>
</dbReference>
<keyword evidence="12 19" id="KW-0675">Receptor</keyword>
<reference evidence="20" key="1">
    <citation type="submission" date="2020-12" db="EMBL/GenBank/DDBJ databases">
        <title>Hymenobacter sp.</title>
        <authorList>
            <person name="Kim M.K."/>
        </authorList>
    </citation>
    <scope>NUCLEOTIDE SEQUENCE [LARGE SCALE GENOMIC DNA]</scope>
    <source>
        <strain evidence="20">BT553</strain>
    </source>
</reference>
<proteinExistence type="inferred from homology"/>
<evidence type="ECO:0000256" key="14">
    <source>
        <dbReference type="PROSITE-ProRule" id="PRU01360"/>
    </source>
</evidence>
<name>A0ABS0XUJ9_9SPHN</name>
<dbReference type="PROSITE" id="PS52016">
    <property type="entry name" value="TONB_DEPENDENT_REC_3"/>
    <property type="match status" value="1"/>
</dbReference>
<dbReference type="Gene3D" id="2.170.130.10">
    <property type="entry name" value="TonB-dependent receptor, plug domain"/>
    <property type="match status" value="1"/>
</dbReference>
<evidence type="ECO:0000256" key="3">
    <source>
        <dbReference type="ARBA" id="ARBA00022448"/>
    </source>
</evidence>
<feature type="region of interest" description="Disordered" evidence="16">
    <location>
        <begin position="39"/>
        <end position="70"/>
    </location>
</feature>
<keyword evidence="10 15" id="KW-0798">TonB box</keyword>
<evidence type="ECO:0000256" key="6">
    <source>
        <dbReference type="ARBA" id="ARBA00022692"/>
    </source>
</evidence>
<evidence type="ECO:0000256" key="13">
    <source>
        <dbReference type="ARBA" id="ARBA00023237"/>
    </source>
</evidence>
<dbReference type="Pfam" id="PF00593">
    <property type="entry name" value="TonB_dep_Rec_b-barrel"/>
    <property type="match status" value="1"/>
</dbReference>
<feature type="domain" description="TonB-dependent receptor-like beta-barrel" evidence="17">
    <location>
        <begin position="253"/>
        <end position="731"/>
    </location>
</feature>
<evidence type="ECO:0000313" key="20">
    <source>
        <dbReference type="Proteomes" id="UP000640426"/>
    </source>
</evidence>
<sequence>MIAVIISAFCEGEPLVHIKVAACAISLLASSLGTAAAGQARPSEDDQSSDIVVTATGQSSATSSTKTNTPIVESPQSISIISREELDLRASPTIADALSYTAGVYIEPYGADNRTDEVVVRGFGAGGFSSNNNFVDGLRLPSGGQWTRPGFDPFALQQLEVLKGPSGALYGQTAPGGVVNVVSKRPTFTPRGEVLLQGVGYNGFDRWSYQGAADYSGPITDTLAGRIVGLARYGETSVKDTENARQYLSAALTWQPTAQTTWTLLGQYQRDEGNSTFQFLPAVGVLTPTAGRFIENDANLGESDWNQFDRNQYLAGSFFEHHFGDRLAIRNNTRFTRLETLYRGVLLSGGTLATCPTTIPGCIPGRTVQRRGVQGIGDSDGWATDTQLEFKLNTGPVAHKLLAGVDYFHTEWQHGRDAVAGARVLPVLDILNPVQRGAAGYDVGLTRLVYIDTVSKQRGLYAQDQIEAGRLRVTIGVRQDEADDTTVNFTNPAAPTSFRNESDAVTWRAGGVYLFDNGLAPYASYAESFQPQVSDPSSSLNAVQFVPVTGQQYEAGLRFQRGRNIYVTLGAYQITQQNITTPDPAGTLCGLAVCLVQTGEGRVRGIELEGKASLPWGTAIILTGTRSDAEITKSNATLLANGVRRSQVGLDLPQVPEWLASAFVDHRFQTGGLAGLGLGGGVRYTGRSWGDTNNTLRIPDYTLLDVFVRYDFGVANPALRGLLLSVNGRNVGDERFVATCNSVAACYYGQGRSLTARLQFRW</sequence>
<gene>
    <name evidence="19" type="ORF">JAO74_18255</name>
</gene>
<evidence type="ECO:0000256" key="1">
    <source>
        <dbReference type="ARBA" id="ARBA00004571"/>
    </source>
</evidence>
<keyword evidence="13 14" id="KW-0998">Cell outer membrane</keyword>
<keyword evidence="7" id="KW-0732">Signal</keyword>
<keyword evidence="8" id="KW-0408">Iron</keyword>
<dbReference type="NCBIfam" id="TIGR01783">
    <property type="entry name" value="TonB-siderophor"/>
    <property type="match status" value="1"/>
</dbReference>
<keyword evidence="9" id="KW-0406">Ion transport</keyword>
<evidence type="ECO:0000313" key="19">
    <source>
        <dbReference type="EMBL" id="MBJ6123719.1"/>
    </source>
</evidence>
<protein>
    <submittedName>
        <fullName evidence="19">TonB-dependent siderophore receptor</fullName>
    </submittedName>
</protein>
<evidence type="ECO:0000256" key="8">
    <source>
        <dbReference type="ARBA" id="ARBA00023004"/>
    </source>
</evidence>
<dbReference type="CDD" id="cd01347">
    <property type="entry name" value="ligand_gated_channel"/>
    <property type="match status" value="1"/>
</dbReference>
<evidence type="ECO:0000256" key="2">
    <source>
        <dbReference type="ARBA" id="ARBA00009810"/>
    </source>
</evidence>
<organism evidence="19 20">
    <name type="scientific">Sphingomonas mollis</name>
    <dbReference type="NCBI Taxonomy" id="2795726"/>
    <lineage>
        <taxon>Bacteria</taxon>
        <taxon>Pseudomonadati</taxon>
        <taxon>Pseudomonadota</taxon>
        <taxon>Alphaproteobacteria</taxon>
        <taxon>Sphingomonadales</taxon>
        <taxon>Sphingomonadaceae</taxon>
        <taxon>Sphingomonas</taxon>
    </lineage>
</organism>
<accession>A0ABS0XUJ9</accession>
<dbReference type="PANTHER" id="PTHR32552:SF68">
    <property type="entry name" value="FERRICHROME OUTER MEMBRANE TRANSPORTER_PHAGE RECEPTOR"/>
    <property type="match status" value="1"/>
</dbReference>
<evidence type="ECO:0000256" key="7">
    <source>
        <dbReference type="ARBA" id="ARBA00022729"/>
    </source>
</evidence>
<feature type="domain" description="TonB-dependent receptor plug" evidence="18">
    <location>
        <begin position="72"/>
        <end position="178"/>
    </location>
</feature>
<keyword evidence="11 14" id="KW-0472">Membrane</keyword>
<dbReference type="Proteomes" id="UP000640426">
    <property type="component" value="Unassembled WGS sequence"/>
</dbReference>
<evidence type="ECO:0000259" key="18">
    <source>
        <dbReference type="Pfam" id="PF07715"/>
    </source>
</evidence>
<evidence type="ECO:0000256" key="11">
    <source>
        <dbReference type="ARBA" id="ARBA00023136"/>
    </source>
</evidence>
<evidence type="ECO:0000256" key="9">
    <source>
        <dbReference type="ARBA" id="ARBA00023065"/>
    </source>
</evidence>
<comment type="caution">
    <text evidence="19">The sequence shown here is derived from an EMBL/GenBank/DDBJ whole genome shotgun (WGS) entry which is preliminary data.</text>
</comment>
<evidence type="ECO:0000256" key="10">
    <source>
        <dbReference type="ARBA" id="ARBA00023077"/>
    </source>
</evidence>
<keyword evidence="4 14" id="KW-1134">Transmembrane beta strand</keyword>
<evidence type="ECO:0000259" key="17">
    <source>
        <dbReference type="Pfam" id="PF00593"/>
    </source>
</evidence>
<evidence type="ECO:0000256" key="5">
    <source>
        <dbReference type="ARBA" id="ARBA00022496"/>
    </source>
</evidence>
<dbReference type="Gene3D" id="2.40.170.20">
    <property type="entry name" value="TonB-dependent receptor, beta-barrel domain"/>
    <property type="match status" value="1"/>
</dbReference>
<dbReference type="InterPro" id="IPR036942">
    <property type="entry name" value="Beta-barrel_TonB_sf"/>
</dbReference>
<dbReference type="EMBL" id="JAELXS010000021">
    <property type="protein sequence ID" value="MBJ6123719.1"/>
    <property type="molecule type" value="Genomic_DNA"/>
</dbReference>
<comment type="subcellular location">
    <subcellularLocation>
        <location evidence="1 14">Cell outer membrane</location>
        <topology evidence="1 14">Multi-pass membrane protein</topology>
    </subcellularLocation>
</comment>
<dbReference type="InterPro" id="IPR010105">
    <property type="entry name" value="TonB_sidphr_rcpt"/>
</dbReference>
<keyword evidence="3 14" id="KW-0813">Transport</keyword>
<dbReference type="Pfam" id="PF07715">
    <property type="entry name" value="Plug"/>
    <property type="match status" value="1"/>
</dbReference>